<keyword evidence="3" id="KW-0547">Nucleotide-binding</keyword>
<evidence type="ECO:0000256" key="5">
    <source>
        <dbReference type="ARBA" id="ARBA00022946"/>
    </source>
</evidence>
<protein>
    <recommendedName>
        <fullName evidence="9">RuBisCO large subunit-binding protein subunit beta, chloroplastic</fullName>
    </recommendedName>
</protein>
<dbReference type="GO" id="GO:0005524">
    <property type="term" value="F:ATP binding"/>
    <property type="evidence" value="ECO:0007669"/>
    <property type="project" value="UniProtKB-KW"/>
</dbReference>
<dbReference type="GO" id="GO:0042026">
    <property type="term" value="P:protein refolding"/>
    <property type="evidence" value="ECO:0007669"/>
    <property type="project" value="InterPro"/>
</dbReference>
<dbReference type="PRINTS" id="PR00304">
    <property type="entry name" value="TCOMPLEXTCP1"/>
</dbReference>
<dbReference type="GO" id="GO:0140662">
    <property type="term" value="F:ATP-dependent protein folding chaperone"/>
    <property type="evidence" value="ECO:0007669"/>
    <property type="project" value="InterPro"/>
</dbReference>
<keyword evidence="6" id="KW-0143">Chaperone</keyword>
<name>A0A8X7PFN0_BRACI</name>
<evidence type="ECO:0000256" key="2">
    <source>
        <dbReference type="ARBA" id="ARBA00008020"/>
    </source>
</evidence>
<keyword evidence="4" id="KW-0067">ATP-binding</keyword>
<proteinExistence type="inferred from homology"/>
<dbReference type="OrthoDB" id="1935563at2759"/>
<evidence type="ECO:0008006" key="9">
    <source>
        <dbReference type="Google" id="ProtNLM"/>
    </source>
</evidence>
<dbReference type="Gene3D" id="3.30.260.10">
    <property type="entry name" value="TCP-1-like chaperonin intermediate domain"/>
    <property type="match status" value="2"/>
</dbReference>
<sequence>MASTFTATSSIGSMVATKGHRSDNKLMNNLSSSSFGRRQNVFPRLRRSSPAIAGVNKLAYLVGVTHGPKGRNAVLESKHGSPRIVNDGVTVAREVTMSKVGRKGVVTLEEGKSAENVLYVVEGMQFDRGYVSPYFVIDNEKMSVEFDNCKLLLVDKKITKARDLVGEKEKVNERIAKLSGGVVVIQVGAQTETELKEKKLRDEDALNATKAAVEEGIFVGGGCTLLRLASKVDAIKAALDNDELKLQNLSRLSLNTPPLSYALKLIAKNVGVNGSVVSEKVVISNENVKFGYNAAAGKYEDLMAAGIIDPTKLRLQRHSRCQTVLLLRSRSLSQFPQATQWTTQDMDTEEIGK</sequence>
<comment type="similarity">
    <text evidence="1">Belongs to the chaperonin (HSP60) family.</text>
</comment>
<dbReference type="InterPro" id="IPR027410">
    <property type="entry name" value="TCP-1-like_intermed_sf"/>
</dbReference>
<evidence type="ECO:0000256" key="4">
    <source>
        <dbReference type="ARBA" id="ARBA00022840"/>
    </source>
</evidence>
<dbReference type="PROSITE" id="PS00296">
    <property type="entry name" value="CHAPERONINS_CPN60"/>
    <property type="match status" value="1"/>
</dbReference>
<keyword evidence="8" id="KW-1185">Reference proteome</keyword>
<evidence type="ECO:0000256" key="1">
    <source>
        <dbReference type="ARBA" id="ARBA00006607"/>
    </source>
</evidence>
<dbReference type="PANTHER" id="PTHR45633">
    <property type="entry name" value="60 KDA HEAT SHOCK PROTEIN, MITOCHONDRIAL"/>
    <property type="match status" value="1"/>
</dbReference>
<organism evidence="7 8">
    <name type="scientific">Brassica carinata</name>
    <name type="common">Ethiopian mustard</name>
    <name type="synonym">Abyssinian cabbage</name>
    <dbReference type="NCBI Taxonomy" id="52824"/>
    <lineage>
        <taxon>Eukaryota</taxon>
        <taxon>Viridiplantae</taxon>
        <taxon>Streptophyta</taxon>
        <taxon>Embryophyta</taxon>
        <taxon>Tracheophyta</taxon>
        <taxon>Spermatophyta</taxon>
        <taxon>Magnoliopsida</taxon>
        <taxon>eudicotyledons</taxon>
        <taxon>Gunneridae</taxon>
        <taxon>Pentapetalae</taxon>
        <taxon>rosids</taxon>
        <taxon>malvids</taxon>
        <taxon>Brassicales</taxon>
        <taxon>Brassicaceae</taxon>
        <taxon>Brassiceae</taxon>
        <taxon>Brassica</taxon>
    </lineage>
</organism>
<reference evidence="7 8" key="1">
    <citation type="submission" date="2020-02" db="EMBL/GenBank/DDBJ databases">
        <authorList>
            <person name="Ma Q."/>
            <person name="Huang Y."/>
            <person name="Song X."/>
            <person name="Pei D."/>
        </authorList>
    </citation>
    <scope>NUCLEOTIDE SEQUENCE [LARGE SCALE GENOMIC DNA]</scope>
    <source>
        <strain evidence="7">Sxm20200214</strain>
        <tissue evidence="7">Leaf</tissue>
    </source>
</reference>
<evidence type="ECO:0000313" key="8">
    <source>
        <dbReference type="Proteomes" id="UP000886595"/>
    </source>
</evidence>
<dbReference type="Pfam" id="PF00118">
    <property type="entry name" value="Cpn60_TCP1"/>
    <property type="match status" value="1"/>
</dbReference>
<evidence type="ECO:0000256" key="6">
    <source>
        <dbReference type="ARBA" id="ARBA00023186"/>
    </source>
</evidence>
<dbReference type="Gene3D" id="3.50.7.10">
    <property type="entry name" value="GroEL"/>
    <property type="match status" value="2"/>
</dbReference>
<dbReference type="InterPro" id="IPR002423">
    <property type="entry name" value="Cpn60/GroEL/TCP-1"/>
</dbReference>
<dbReference type="AlphaFoldDB" id="A0A8X7PFN0"/>
<dbReference type="InterPro" id="IPR027413">
    <property type="entry name" value="GROEL-like_equatorial_sf"/>
</dbReference>
<dbReference type="SUPFAM" id="SSF54849">
    <property type="entry name" value="GroEL-intermediate domain like"/>
    <property type="match status" value="1"/>
</dbReference>
<keyword evidence="5" id="KW-0809">Transit peptide</keyword>
<dbReference type="SUPFAM" id="SSF48592">
    <property type="entry name" value="GroEL equatorial domain-like"/>
    <property type="match status" value="1"/>
</dbReference>
<accession>A0A8X7PFN0</accession>
<comment type="caution">
    <text evidence="7">The sequence shown here is derived from an EMBL/GenBank/DDBJ whole genome shotgun (WGS) entry which is preliminary data.</text>
</comment>
<dbReference type="Proteomes" id="UP000886595">
    <property type="component" value="Unassembled WGS sequence"/>
</dbReference>
<dbReference type="InterPro" id="IPR027409">
    <property type="entry name" value="GroEL-like_apical_dom_sf"/>
</dbReference>
<evidence type="ECO:0000313" key="7">
    <source>
        <dbReference type="EMBL" id="KAG2250961.1"/>
    </source>
</evidence>
<comment type="similarity">
    <text evidence="2">Belongs to the TCP-1 chaperonin family.</text>
</comment>
<dbReference type="InterPro" id="IPR017998">
    <property type="entry name" value="Chaperone_TCP-1"/>
</dbReference>
<dbReference type="EMBL" id="JAAMPC010000016">
    <property type="protein sequence ID" value="KAG2250961.1"/>
    <property type="molecule type" value="Genomic_DNA"/>
</dbReference>
<gene>
    <name evidence="7" type="ORF">Bca52824_081097</name>
</gene>
<dbReference type="InterPro" id="IPR001844">
    <property type="entry name" value="Cpn60/GroEL"/>
</dbReference>
<dbReference type="Gene3D" id="1.10.560.10">
    <property type="entry name" value="GroEL-like equatorial domain"/>
    <property type="match status" value="2"/>
</dbReference>
<dbReference type="InterPro" id="IPR018370">
    <property type="entry name" value="Chaperonin_Cpn60_CS"/>
</dbReference>
<evidence type="ECO:0000256" key="3">
    <source>
        <dbReference type="ARBA" id="ARBA00022741"/>
    </source>
</evidence>